<accession>A0A6A5ZFQ7</accession>
<feature type="region of interest" description="Disordered" evidence="1">
    <location>
        <begin position="1"/>
        <end position="33"/>
    </location>
</feature>
<evidence type="ECO:0000256" key="1">
    <source>
        <dbReference type="SAM" id="MobiDB-lite"/>
    </source>
</evidence>
<feature type="compositionally biased region" description="Low complexity" evidence="1">
    <location>
        <begin position="1"/>
        <end position="21"/>
    </location>
</feature>
<reference evidence="2" key="1">
    <citation type="journal article" date="2020" name="Stud. Mycol.">
        <title>101 Dothideomycetes genomes: a test case for predicting lifestyles and emergence of pathogens.</title>
        <authorList>
            <person name="Haridas S."/>
            <person name="Albert R."/>
            <person name="Binder M."/>
            <person name="Bloem J."/>
            <person name="Labutti K."/>
            <person name="Salamov A."/>
            <person name="Andreopoulos B."/>
            <person name="Baker S."/>
            <person name="Barry K."/>
            <person name="Bills G."/>
            <person name="Bluhm B."/>
            <person name="Cannon C."/>
            <person name="Castanera R."/>
            <person name="Culley D."/>
            <person name="Daum C."/>
            <person name="Ezra D."/>
            <person name="Gonzalez J."/>
            <person name="Henrissat B."/>
            <person name="Kuo A."/>
            <person name="Liang C."/>
            <person name="Lipzen A."/>
            <person name="Lutzoni F."/>
            <person name="Magnuson J."/>
            <person name="Mondo S."/>
            <person name="Nolan M."/>
            <person name="Ohm R."/>
            <person name="Pangilinan J."/>
            <person name="Park H.-J."/>
            <person name="Ramirez L."/>
            <person name="Alfaro M."/>
            <person name="Sun H."/>
            <person name="Tritt A."/>
            <person name="Yoshinaga Y."/>
            <person name="Zwiers L.-H."/>
            <person name="Turgeon B."/>
            <person name="Goodwin S."/>
            <person name="Spatafora J."/>
            <person name="Crous P."/>
            <person name="Grigoriev I."/>
        </authorList>
    </citation>
    <scope>NUCLEOTIDE SEQUENCE</scope>
    <source>
        <strain evidence="2">CBS 627.86</strain>
    </source>
</reference>
<dbReference type="Proteomes" id="UP000799770">
    <property type="component" value="Unassembled WGS sequence"/>
</dbReference>
<name>A0A6A5ZFQ7_9PLEO</name>
<gene>
    <name evidence="2" type="ORF">BDV96DRAFT_644271</name>
</gene>
<evidence type="ECO:0000313" key="2">
    <source>
        <dbReference type="EMBL" id="KAF2117934.1"/>
    </source>
</evidence>
<protein>
    <submittedName>
        <fullName evidence="2">Uncharacterized protein</fullName>
    </submittedName>
</protein>
<dbReference type="EMBL" id="ML977318">
    <property type="protein sequence ID" value="KAF2117934.1"/>
    <property type="molecule type" value="Genomic_DNA"/>
</dbReference>
<proteinExistence type="predicted"/>
<evidence type="ECO:0000313" key="3">
    <source>
        <dbReference type="Proteomes" id="UP000799770"/>
    </source>
</evidence>
<sequence length="219" mass="23961">MTPKPSSTRSPTPSPTTTTPPDNDPPLPTFGPGGGNPYCFRDFNANGIYHKFGEDAGDSTIKRTCNNGDVLPVGNTFGFATVGDDNLLVAVTWARDQSGCPTKHDVPMRDWCTDTFRQIILQCDQAIEDDTYGGAFVESDADYGCVEWWIGTQQSTAKELKALAVKEPVNGTTIVSTPEQKQVVLDFLAGLQDEVPKMRRPTQHSNGTRLEFQWVTKAT</sequence>
<organism evidence="2 3">
    <name type="scientific">Lophiotrema nucula</name>
    <dbReference type="NCBI Taxonomy" id="690887"/>
    <lineage>
        <taxon>Eukaryota</taxon>
        <taxon>Fungi</taxon>
        <taxon>Dikarya</taxon>
        <taxon>Ascomycota</taxon>
        <taxon>Pezizomycotina</taxon>
        <taxon>Dothideomycetes</taxon>
        <taxon>Pleosporomycetidae</taxon>
        <taxon>Pleosporales</taxon>
        <taxon>Lophiotremataceae</taxon>
        <taxon>Lophiotrema</taxon>
    </lineage>
</organism>
<dbReference type="AlphaFoldDB" id="A0A6A5ZFQ7"/>
<keyword evidence="3" id="KW-1185">Reference proteome</keyword>